<evidence type="ECO:0000256" key="5">
    <source>
        <dbReference type="ARBA" id="ARBA00022989"/>
    </source>
</evidence>
<dbReference type="Gene3D" id="1.20.1250.20">
    <property type="entry name" value="MFS general substrate transporter like domains"/>
    <property type="match status" value="1"/>
</dbReference>
<feature type="transmembrane region" description="Helical" evidence="7">
    <location>
        <begin position="358"/>
        <end position="379"/>
    </location>
</feature>
<feature type="domain" description="Major facilitator superfamily (MFS) profile" evidence="8">
    <location>
        <begin position="7"/>
        <end position="381"/>
    </location>
</feature>
<feature type="transmembrane region" description="Helical" evidence="7">
    <location>
        <begin position="52"/>
        <end position="70"/>
    </location>
</feature>
<dbReference type="Proteomes" id="UP001549055">
    <property type="component" value="Unassembled WGS sequence"/>
</dbReference>
<evidence type="ECO:0000256" key="6">
    <source>
        <dbReference type="ARBA" id="ARBA00023136"/>
    </source>
</evidence>
<reference evidence="9 10" key="1">
    <citation type="submission" date="2024-06" db="EMBL/GenBank/DDBJ databases">
        <title>Genomic Encyclopedia of Type Strains, Phase IV (KMG-IV): sequencing the most valuable type-strain genomes for metagenomic binning, comparative biology and taxonomic classification.</title>
        <authorList>
            <person name="Goeker M."/>
        </authorList>
    </citation>
    <scope>NUCLEOTIDE SEQUENCE [LARGE SCALE GENOMIC DNA]</scope>
    <source>
        <strain evidence="9 10">DSM 15349</strain>
    </source>
</reference>
<accession>A0ABV2JLH9</accession>
<dbReference type="SUPFAM" id="SSF103473">
    <property type="entry name" value="MFS general substrate transporter"/>
    <property type="match status" value="1"/>
</dbReference>
<proteinExistence type="predicted"/>
<dbReference type="PANTHER" id="PTHR43124">
    <property type="entry name" value="PURINE EFFLUX PUMP PBUE"/>
    <property type="match status" value="1"/>
</dbReference>
<evidence type="ECO:0000313" key="9">
    <source>
        <dbReference type="EMBL" id="MET3644770.1"/>
    </source>
</evidence>
<name>A0ABV2JLH9_9STRE</name>
<sequence>MMKKQNYLSAALLSISFFLMSHLAIAPAIPKLYTFYHASNPQISLASVETLVTIPAMTITIVVILSNLIVTKLGKKNTVELGLVLILLSGILSFSSQQFQLVLISRLLLGVGIGLYNSLSISLISDYFDGEKRASMIGLRTAVLNVGKTVTTFLVGLALLVGVRYIFLVYLLALPVLFVFHKLVDEIPSAGESVGKSVVFDKGVILWMLITFFIGLAYIGATVKIPSLLVTRYGYSELASSQMLTVLAFSGIILGVFFGKLAKALQEATLPVMLVAMGVGNLLFTFGDHLIVFYIASILIGASFVGGMSAIFNAIAKQYKPKQINFITSMALTAGNVGVILTPLVLTKALAALALDVYVLPFFVTAGMMVLALVCYRLARK</sequence>
<feature type="transmembrane region" description="Helical" evidence="7">
    <location>
        <begin position="137"/>
        <end position="159"/>
    </location>
</feature>
<keyword evidence="6 7" id="KW-0472">Membrane</keyword>
<dbReference type="PROSITE" id="PS50850">
    <property type="entry name" value="MFS"/>
    <property type="match status" value="1"/>
</dbReference>
<feature type="transmembrane region" description="Helical" evidence="7">
    <location>
        <begin position="268"/>
        <end position="286"/>
    </location>
</feature>
<keyword evidence="10" id="KW-1185">Reference proteome</keyword>
<feature type="transmembrane region" description="Helical" evidence="7">
    <location>
        <begin position="324"/>
        <end position="346"/>
    </location>
</feature>
<evidence type="ECO:0000256" key="4">
    <source>
        <dbReference type="ARBA" id="ARBA00022692"/>
    </source>
</evidence>
<comment type="caution">
    <text evidence="9">The sequence shown here is derived from an EMBL/GenBank/DDBJ whole genome shotgun (WGS) entry which is preliminary data.</text>
</comment>
<feature type="transmembrane region" description="Helical" evidence="7">
    <location>
        <begin position="101"/>
        <end position="125"/>
    </location>
</feature>
<feature type="transmembrane region" description="Helical" evidence="7">
    <location>
        <begin position="292"/>
        <end position="312"/>
    </location>
</feature>
<gene>
    <name evidence="9" type="ORF">ABID27_001397</name>
</gene>
<organism evidence="9 10">
    <name type="scientific">Streptococcus gallinaceus</name>
    <dbReference type="NCBI Taxonomy" id="165758"/>
    <lineage>
        <taxon>Bacteria</taxon>
        <taxon>Bacillati</taxon>
        <taxon>Bacillota</taxon>
        <taxon>Bacilli</taxon>
        <taxon>Lactobacillales</taxon>
        <taxon>Streptococcaceae</taxon>
        <taxon>Streptococcus</taxon>
    </lineage>
</organism>
<dbReference type="InterPro" id="IPR036259">
    <property type="entry name" value="MFS_trans_sf"/>
</dbReference>
<evidence type="ECO:0000313" key="10">
    <source>
        <dbReference type="Proteomes" id="UP001549055"/>
    </source>
</evidence>
<feature type="transmembrane region" description="Helical" evidence="7">
    <location>
        <begin position="204"/>
        <end position="223"/>
    </location>
</feature>
<dbReference type="PANTHER" id="PTHR43124:SF3">
    <property type="entry name" value="CHLORAMPHENICOL EFFLUX PUMP RV0191"/>
    <property type="match status" value="1"/>
</dbReference>
<feature type="transmembrane region" description="Helical" evidence="7">
    <location>
        <begin position="243"/>
        <end position="261"/>
    </location>
</feature>
<keyword evidence="5 7" id="KW-1133">Transmembrane helix</keyword>
<evidence type="ECO:0000256" key="3">
    <source>
        <dbReference type="ARBA" id="ARBA00022475"/>
    </source>
</evidence>
<evidence type="ECO:0000256" key="2">
    <source>
        <dbReference type="ARBA" id="ARBA00022448"/>
    </source>
</evidence>
<protein>
    <submittedName>
        <fullName evidence="9">MFS family arabinose efflux permease</fullName>
    </submittedName>
</protein>
<feature type="transmembrane region" description="Helical" evidence="7">
    <location>
        <begin position="77"/>
        <end position="95"/>
    </location>
</feature>
<dbReference type="EMBL" id="JBEPMK010000004">
    <property type="protein sequence ID" value="MET3644770.1"/>
    <property type="molecule type" value="Genomic_DNA"/>
</dbReference>
<keyword evidence="3" id="KW-1003">Cell membrane</keyword>
<evidence type="ECO:0000256" key="1">
    <source>
        <dbReference type="ARBA" id="ARBA00004651"/>
    </source>
</evidence>
<dbReference type="Pfam" id="PF07690">
    <property type="entry name" value="MFS_1"/>
    <property type="match status" value="1"/>
</dbReference>
<evidence type="ECO:0000256" key="7">
    <source>
        <dbReference type="SAM" id="Phobius"/>
    </source>
</evidence>
<dbReference type="InterPro" id="IPR020846">
    <property type="entry name" value="MFS_dom"/>
</dbReference>
<comment type="subcellular location">
    <subcellularLocation>
        <location evidence="1">Cell membrane</location>
        <topology evidence="1">Multi-pass membrane protein</topology>
    </subcellularLocation>
</comment>
<feature type="transmembrane region" description="Helical" evidence="7">
    <location>
        <begin position="165"/>
        <end position="184"/>
    </location>
</feature>
<keyword evidence="4 7" id="KW-0812">Transmembrane</keyword>
<dbReference type="InterPro" id="IPR050189">
    <property type="entry name" value="MFS_Efflux_Transporters"/>
</dbReference>
<evidence type="ECO:0000259" key="8">
    <source>
        <dbReference type="PROSITE" id="PS50850"/>
    </source>
</evidence>
<keyword evidence="2" id="KW-0813">Transport</keyword>
<dbReference type="InterPro" id="IPR011701">
    <property type="entry name" value="MFS"/>
</dbReference>